<protein>
    <recommendedName>
        <fullName evidence="5">SAF domain-containing protein</fullName>
    </recommendedName>
</protein>
<evidence type="ECO:0008006" key="5">
    <source>
        <dbReference type="Google" id="ProtNLM"/>
    </source>
</evidence>
<evidence type="ECO:0000256" key="1">
    <source>
        <dbReference type="SAM" id="MobiDB-lite"/>
    </source>
</evidence>
<evidence type="ECO:0000256" key="2">
    <source>
        <dbReference type="SAM" id="Phobius"/>
    </source>
</evidence>
<proteinExistence type="predicted"/>
<name>A0ABU8ZPB8_9BIFI</name>
<sequence length="218" mass="23200">MKATMKNKRIGLLAFVIAGIVVVAGGMVGLLIVLNRGEITYWQAYYPQYPNVSQAVKASDVVVTGMPVGSHEEVEYPGGDTESGTEVDNPQKGVKESELHSEDLAVPRTITRIKVTRAIKGSVREGQVIEVAQIGGKLGRSVVREQGVALLQDAADTHEGKQLLLLLSAHPGKAYDAINPQSGMLLVGSKGNVTGINAASVRSLSTESTLDEYYRAAK</sequence>
<keyword evidence="4" id="KW-1185">Reference proteome</keyword>
<organism evidence="3 4">
    <name type="scientific">Bifidobacterium favimelis</name>
    <dbReference type="NCBI Taxonomy" id="3122979"/>
    <lineage>
        <taxon>Bacteria</taxon>
        <taxon>Bacillati</taxon>
        <taxon>Actinomycetota</taxon>
        <taxon>Actinomycetes</taxon>
        <taxon>Bifidobacteriales</taxon>
        <taxon>Bifidobacteriaceae</taxon>
        <taxon>Bifidobacterium</taxon>
    </lineage>
</organism>
<evidence type="ECO:0000313" key="4">
    <source>
        <dbReference type="Proteomes" id="UP001373159"/>
    </source>
</evidence>
<feature type="transmembrane region" description="Helical" evidence="2">
    <location>
        <begin position="12"/>
        <end position="34"/>
    </location>
</feature>
<keyword evidence="2" id="KW-0472">Membrane</keyword>
<evidence type="ECO:0000313" key="3">
    <source>
        <dbReference type="EMBL" id="MEK0306272.1"/>
    </source>
</evidence>
<dbReference type="Proteomes" id="UP001373159">
    <property type="component" value="Unassembled WGS sequence"/>
</dbReference>
<dbReference type="EMBL" id="JBANBB010000001">
    <property type="protein sequence ID" value="MEK0306272.1"/>
    <property type="molecule type" value="Genomic_DNA"/>
</dbReference>
<accession>A0ABU8ZPB8</accession>
<dbReference type="RefSeq" id="WP_340486151.1">
    <property type="nucleotide sequence ID" value="NZ_JBANDZ010000001.1"/>
</dbReference>
<keyword evidence="2" id="KW-1133">Transmembrane helix</keyword>
<gene>
    <name evidence="3" type="ORF">V8P97_02140</name>
</gene>
<comment type="caution">
    <text evidence="3">The sequence shown here is derived from an EMBL/GenBank/DDBJ whole genome shotgun (WGS) entry which is preliminary data.</text>
</comment>
<reference evidence="3 4" key="1">
    <citation type="submission" date="2024-02" db="EMBL/GenBank/DDBJ databases">
        <title>Bifidobacterium honeyensis sp. nov., isolated from the comb honey.</title>
        <authorList>
            <person name="Liu W."/>
            <person name="Li Y."/>
        </authorList>
    </citation>
    <scope>NUCLEOTIDE SEQUENCE [LARGE SCALE GENOMIC DNA]</scope>
    <source>
        <strain evidence="3 4">IMAU50988</strain>
    </source>
</reference>
<feature type="region of interest" description="Disordered" evidence="1">
    <location>
        <begin position="72"/>
        <end position="101"/>
    </location>
</feature>
<keyword evidence="2" id="KW-0812">Transmembrane</keyword>